<gene>
    <name evidence="2" type="ORF">HM131_05915</name>
</gene>
<evidence type="ECO:0000313" key="3">
    <source>
        <dbReference type="Proteomes" id="UP000192527"/>
    </source>
</evidence>
<reference evidence="2 3" key="1">
    <citation type="submission" date="2017-04" db="EMBL/GenBank/DDBJ databases">
        <title>The whole genome sequencing and assembly of Halobacillus mangrovi strain.</title>
        <authorList>
            <person name="Lee S.-J."/>
            <person name="Park M.-K."/>
            <person name="Kim J.-Y."/>
            <person name="Lee Y.-J."/>
            <person name="Yi H."/>
            <person name="Bahn Y.-S."/>
            <person name="Kim J.F."/>
            <person name="Lee D.-W."/>
        </authorList>
    </citation>
    <scope>NUCLEOTIDE SEQUENCE [LARGE SCALE GENOMIC DNA]</scope>
    <source>
        <strain evidence="2 3">KTB 131</strain>
    </source>
</reference>
<dbReference type="InterPro" id="IPR024617">
    <property type="entry name" value="DUF3870"/>
</dbReference>
<dbReference type="Pfam" id="PF12986">
    <property type="entry name" value="DUF3870"/>
    <property type="match status" value="1"/>
</dbReference>
<proteinExistence type="predicted"/>
<sequence>MKTVFVAGHSKLPSGMAANHISESLTLTLEVDKKYGVIVDASCTLATEHGRKFVKSLLKGYSLKDGTEEPIARLKEGYLGKAGNALEAALKDSYKQYQLYQ</sequence>
<dbReference type="STRING" id="402384.HM131_05915"/>
<dbReference type="AlphaFoldDB" id="A0A1W5ZSV6"/>
<evidence type="ECO:0000313" key="2">
    <source>
        <dbReference type="EMBL" id="ARI76400.1"/>
    </source>
</evidence>
<dbReference type="OrthoDB" id="7061730at2"/>
<protein>
    <recommendedName>
        <fullName evidence="1">DUF3870 domain-containing protein</fullName>
    </recommendedName>
</protein>
<dbReference type="RefSeq" id="WP_085028879.1">
    <property type="nucleotide sequence ID" value="NZ_CP020772.1"/>
</dbReference>
<organism evidence="2 3">
    <name type="scientific">Halobacillus mangrovi</name>
    <dbReference type="NCBI Taxonomy" id="402384"/>
    <lineage>
        <taxon>Bacteria</taxon>
        <taxon>Bacillati</taxon>
        <taxon>Bacillota</taxon>
        <taxon>Bacilli</taxon>
        <taxon>Bacillales</taxon>
        <taxon>Bacillaceae</taxon>
        <taxon>Halobacillus</taxon>
    </lineage>
</organism>
<dbReference type="KEGG" id="hmn:HM131_05915"/>
<accession>A0A1W5ZSV6</accession>
<dbReference type="Proteomes" id="UP000192527">
    <property type="component" value="Chromosome"/>
</dbReference>
<dbReference type="EMBL" id="CP020772">
    <property type="protein sequence ID" value="ARI76400.1"/>
    <property type="molecule type" value="Genomic_DNA"/>
</dbReference>
<evidence type="ECO:0000259" key="1">
    <source>
        <dbReference type="Pfam" id="PF12986"/>
    </source>
</evidence>
<name>A0A1W5ZSV6_9BACI</name>
<feature type="domain" description="DUF3870" evidence="1">
    <location>
        <begin position="5"/>
        <end position="98"/>
    </location>
</feature>
<keyword evidence="3" id="KW-1185">Reference proteome</keyword>